<name>A0ACB9YJS9_9PEZI</name>
<gene>
    <name evidence="1" type="ORF">F4820DRAFT_168007</name>
</gene>
<organism evidence="1 2">
    <name type="scientific">Hypoxylon rubiginosum</name>
    <dbReference type="NCBI Taxonomy" id="110542"/>
    <lineage>
        <taxon>Eukaryota</taxon>
        <taxon>Fungi</taxon>
        <taxon>Dikarya</taxon>
        <taxon>Ascomycota</taxon>
        <taxon>Pezizomycotina</taxon>
        <taxon>Sordariomycetes</taxon>
        <taxon>Xylariomycetidae</taxon>
        <taxon>Xylariales</taxon>
        <taxon>Hypoxylaceae</taxon>
        <taxon>Hypoxylon</taxon>
    </lineage>
</organism>
<proteinExistence type="predicted"/>
<reference evidence="1 2" key="1">
    <citation type="journal article" date="2022" name="New Phytol.">
        <title>Ecological generalism drives hyperdiversity of secondary metabolite gene clusters in xylarialean endophytes.</title>
        <authorList>
            <person name="Franco M.E.E."/>
            <person name="Wisecaver J.H."/>
            <person name="Arnold A.E."/>
            <person name="Ju Y.M."/>
            <person name="Slot J.C."/>
            <person name="Ahrendt S."/>
            <person name="Moore L.P."/>
            <person name="Eastman K.E."/>
            <person name="Scott K."/>
            <person name="Konkel Z."/>
            <person name="Mondo S.J."/>
            <person name="Kuo A."/>
            <person name="Hayes R.D."/>
            <person name="Haridas S."/>
            <person name="Andreopoulos B."/>
            <person name="Riley R."/>
            <person name="LaButti K."/>
            <person name="Pangilinan J."/>
            <person name="Lipzen A."/>
            <person name="Amirebrahimi M."/>
            <person name="Yan J."/>
            <person name="Adam C."/>
            <person name="Keymanesh K."/>
            <person name="Ng V."/>
            <person name="Louie K."/>
            <person name="Northen T."/>
            <person name="Drula E."/>
            <person name="Henrissat B."/>
            <person name="Hsieh H.M."/>
            <person name="Youens-Clark K."/>
            <person name="Lutzoni F."/>
            <person name="Miadlikowska J."/>
            <person name="Eastwood D.C."/>
            <person name="Hamelin R.C."/>
            <person name="Grigoriev I.V."/>
            <person name="U'Ren J.M."/>
        </authorList>
    </citation>
    <scope>NUCLEOTIDE SEQUENCE [LARGE SCALE GENOMIC DNA]</scope>
    <source>
        <strain evidence="1 2">CBS 119005</strain>
    </source>
</reference>
<dbReference type="Proteomes" id="UP001497700">
    <property type="component" value="Unassembled WGS sequence"/>
</dbReference>
<protein>
    <submittedName>
        <fullName evidence="1">Uncharacterized protein</fullName>
    </submittedName>
</protein>
<sequence>MSIAITPIRKPSDTIHVCYRDTFLVDGSSRNESIAAIAATKPHRSFDWRGPIVAYGLKGLGIDPTTCRDLDMDDFRHITDLFLTYGSVPYEPTSTAPTAPTTQQSIFSQCLIM</sequence>
<keyword evidence="2" id="KW-1185">Reference proteome</keyword>
<accession>A0ACB9YJS9</accession>
<dbReference type="EMBL" id="MU393638">
    <property type="protein sequence ID" value="KAI4859361.1"/>
    <property type="molecule type" value="Genomic_DNA"/>
</dbReference>
<comment type="caution">
    <text evidence="1">The sequence shown here is derived from an EMBL/GenBank/DDBJ whole genome shotgun (WGS) entry which is preliminary data.</text>
</comment>
<evidence type="ECO:0000313" key="2">
    <source>
        <dbReference type="Proteomes" id="UP001497700"/>
    </source>
</evidence>
<evidence type="ECO:0000313" key="1">
    <source>
        <dbReference type="EMBL" id="KAI4859361.1"/>
    </source>
</evidence>